<name>A0A8C6YJJ6_NOTPE</name>
<dbReference type="AlphaFoldDB" id="A0A8C6YJJ6"/>
<dbReference type="PROSITE" id="PS50097">
    <property type="entry name" value="BTB"/>
    <property type="match status" value="1"/>
</dbReference>
<dbReference type="SUPFAM" id="SSF54695">
    <property type="entry name" value="POZ domain"/>
    <property type="match status" value="1"/>
</dbReference>
<evidence type="ECO:0000259" key="3">
    <source>
        <dbReference type="PROSITE" id="PS50097"/>
    </source>
</evidence>
<sequence length="233" mass="25590">MRGGVAMAVSAPLSVPAPRGYALWHAEPRHAAAVLEALRAFHLDGLFTDVALQSGSGRLLHCHRALLAACSSYFRAMFTADMKEKSKKHVRLPGLSHAVLEALVNYAYTAQIHITERNVQSLLEAADLLQFVAVKKACERFLVRRLDTDNCIGMHSFAEYHHCSELEKDFDGISVHLCACSWCSAVSLCHPSVSEAHVCLAAELDSVHRPTGSYLGLKSDLFKDSKMERGWGS</sequence>
<dbReference type="PANTHER" id="PTHR24412">
    <property type="entry name" value="KELCH PROTEIN"/>
    <property type="match status" value="1"/>
</dbReference>
<dbReference type="Proteomes" id="UP000694420">
    <property type="component" value="Unplaced"/>
</dbReference>
<keyword evidence="2" id="KW-0677">Repeat</keyword>
<evidence type="ECO:0000313" key="5">
    <source>
        <dbReference type="Proteomes" id="UP000694420"/>
    </source>
</evidence>
<organism evidence="4 5">
    <name type="scientific">Nothoprocta perdicaria</name>
    <name type="common">Chilean tinamou</name>
    <name type="synonym">Crypturus perdicarius</name>
    <dbReference type="NCBI Taxonomy" id="30464"/>
    <lineage>
        <taxon>Eukaryota</taxon>
        <taxon>Metazoa</taxon>
        <taxon>Chordata</taxon>
        <taxon>Craniata</taxon>
        <taxon>Vertebrata</taxon>
        <taxon>Euteleostomi</taxon>
        <taxon>Archelosauria</taxon>
        <taxon>Archosauria</taxon>
        <taxon>Dinosauria</taxon>
        <taxon>Saurischia</taxon>
        <taxon>Theropoda</taxon>
        <taxon>Coelurosauria</taxon>
        <taxon>Aves</taxon>
        <taxon>Palaeognathae</taxon>
        <taxon>Tinamiformes</taxon>
        <taxon>Tinamidae</taxon>
        <taxon>Nothoprocta</taxon>
    </lineage>
</organism>
<dbReference type="Gene3D" id="3.30.710.10">
    <property type="entry name" value="Potassium Channel Kv1.1, Chain A"/>
    <property type="match status" value="1"/>
</dbReference>
<dbReference type="InterPro" id="IPR000210">
    <property type="entry name" value="BTB/POZ_dom"/>
</dbReference>
<dbReference type="InterPro" id="IPR011333">
    <property type="entry name" value="SKP1/BTB/POZ_sf"/>
</dbReference>
<evidence type="ECO:0000313" key="4">
    <source>
        <dbReference type="Ensembl" id="ENSNPEP00000000926.1"/>
    </source>
</evidence>
<dbReference type="Ensembl" id="ENSNPET00000000942.1">
    <property type="protein sequence ID" value="ENSNPEP00000000926.1"/>
    <property type="gene ID" value="ENSNPEG00000000741.1"/>
</dbReference>
<reference evidence="4" key="1">
    <citation type="submission" date="2025-08" db="UniProtKB">
        <authorList>
            <consortium name="Ensembl"/>
        </authorList>
    </citation>
    <scope>IDENTIFICATION</scope>
</reference>
<proteinExistence type="predicted"/>
<protein>
    <recommendedName>
        <fullName evidence="3">BTB domain-containing protein</fullName>
    </recommendedName>
</protein>
<evidence type="ECO:0000256" key="2">
    <source>
        <dbReference type="ARBA" id="ARBA00022737"/>
    </source>
</evidence>
<feature type="domain" description="BTB" evidence="3">
    <location>
        <begin position="48"/>
        <end position="116"/>
    </location>
</feature>
<accession>A0A8C6YJJ6</accession>
<keyword evidence="1" id="KW-0880">Kelch repeat</keyword>
<dbReference type="Pfam" id="PF00651">
    <property type="entry name" value="BTB"/>
    <property type="match status" value="1"/>
</dbReference>
<reference evidence="4" key="2">
    <citation type="submission" date="2025-09" db="UniProtKB">
        <authorList>
            <consortium name="Ensembl"/>
        </authorList>
    </citation>
    <scope>IDENTIFICATION</scope>
</reference>
<dbReference type="PANTHER" id="PTHR24412:SF304">
    <property type="entry name" value="KELCH-LIKE PROTEIN 23"/>
    <property type="match status" value="1"/>
</dbReference>
<dbReference type="SMART" id="SM00225">
    <property type="entry name" value="BTB"/>
    <property type="match status" value="1"/>
</dbReference>
<evidence type="ECO:0000256" key="1">
    <source>
        <dbReference type="ARBA" id="ARBA00022441"/>
    </source>
</evidence>
<keyword evidence="5" id="KW-1185">Reference proteome</keyword>